<accession>A0A7G5FDA8</accession>
<organism evidence="10 11">
    <name type="scientific">Corynebacterium hindlerae</name>
    <dbReference type="NCBI Taxonomy" id="699041"/>
    <lineage>
        <taxon>Bacteria</taxon>
        <taxon>Bacillati</taxon>
        <taxon>Actinomycetota</taxon>
        <taxon>Actinomycetes</taxon>
        <taxon>Mycobacteriales</taxon>
        <taxon>Corynebacteriaceae</taxon>
        <taxon>Corynebacterium</taxon>
    </lineage>
</organism>
<evidence type="ECO:0000256" key="2">
    <source>
        <dbReference type="ARBA" id="ARBA00012360"/>
    </source>
</evidence>
<dbReference type="EMBL" id="CP059833">
    <property type="protein sequence ID" value="QMV84599.1"/>
    <property type="molecule type" value="Genomic_DNA"/>
</dbReference>
<evidence type="ECO:0000256" key="9">
    <source>
        <dbReference type="PIRSR" id="PIRSR000343-2"/>
    </source>
</evidence>
<dbReference type="GO" id="GO:0004392">
    <property type="term" value="F:heme oxygenase (decyclizing) activity"/>
    <property type="evidence" value="ECO:0007669"/>
    <property type="project" value="UniProtKB-EC"/>
</dbReference>
<dbReference type="Pfam" id="PF01126">
    <property type="entry name" value="Heme_oxygenase"/>
    <property type="match status" value="1"/>
</dbReference>
<dbReference type="InterPro" id="IPR018207">
    <property type="entry name" value="Haem_oxygenase_CS"/>
</dbReference>
<dbReference type="PRINTS" id="PR00088">
    <property type="entry name" value="HAEMOXYGNASE"/>
</dbReference>
<keyword evidence="4 9" id="KW-0479">Metal-binding</keyword>
<feature type="binding site" evidence="8">
    <location>
        <position position="178"/>
    </location>
    <ligand>
        <name>heme b</name>
        <dbReference type="ChEBI" id="CHEBI:60344"/>
    </ligand>
</feature>
<dbReference type="EC" id="1.14.14.18" evidence="2"/>
<dbReference type="GO" id="GO:0046872">
    <property type="term" value="F:metal ion binding"/>
    <property type="evidence" value="ECO:0007669"/>
    <property type="project" value="UniProtKB-KW"/>
</dbReference>
<feature type="binding site" description="axial binding residue" evidence="9">
    <location>
        <position position="21"/>
    </location>
    <ligand>
        <name>heme b</name>
        <dbReference type="ChEBI" id="CHEBI:60344"/>
    </ligand>
    <ligandPart>
        <name>Fe</name>
        <dbReference type="ChEBI" id="CHEBI:18248"/>
    </ligandPart>
</feature>
<feature type="binding site" evidence="8">
    <location>
        <position position="131"/>
    </location>
    <ligand>
        <name>heme b</name>
        <dbReference type="ChEBI" id="CHEBI:60344"/>
    </ligand>
</feature>
<dbReference type="RefSeq" id="WP_182385407.1">
    <property type="nucleotide sequence ID" value="NZ_CP059833.1"/>
</dbReference>
<evidence type="ECO:0000313" key="10">
    <source>
        <dbReference type="EMBL" id="QMV84599.1"/>
    </source>
</evidence>
<dbReference type="PANTHER" id="PTHR10720">
    <property type="entry name" value="HEME OXYGENASE"/>
    <property type="match status" value="1"/>
</dbReference>
<dbReference type="InterPro" id="IPR016053">
    <property type="entry name" value="Haem_Oase-like"/>
</dbReference>
<protein>
    <recommendedName>
        <fullName evidence="2">heme oxygenase (biliverdin-producing)</fullName>
        <ecNumber evidence="2">1.14.14.18</ecNumber>
    </recommendedName>
</protein>
<dbReference type="Proteomes" id="UP000515570">
    <property type="component" value="Chromosome"/>
</dbReference>
<name>A0A7G5FDA8_9CORY</name>
<evidence type="ECO:0000256" key="4">
    <source>
        <dbReference type="ARBA" id="ARBA00022723"/>
    </source>
</evidence>
<dbReference type="PIRSF" id="PIRSF000343">
    <property type="entry name" value="Haem_Oase"/>
    <property type="match status" value="1"/>
</dbReference>
<dbReference type="GO" id="GO:0020037">
    <property type="term" value="F:heme binding"/>
    <property type="evidence" value="ECO:0007669"/>
    <property type="project" value="TreeGrafter"/>
</dbReference>
<evidence type="ECO:0000256" key="5">
    <source>
        <dbReference type="ARBA" id="ARBA00023002"/>
    </source>
</evidence>
<evidence type="ECO:0000256" key="1">
    <source>
        <dbReference type="ARBA" id="ARBA00006134"/>
    </source>
</evidence>
<feature type="binding site" evidence="8">
    <location>
        <position position="14"/>
    </location>
    <ligand>
        <name>heme b</name>
        <dbReference type="ChEBI" id="CHEBI:60344"/>
    </ligand>
</feature>
<dbReference type="GO" id="GO:0006979">
    <property type="term" value="P:response to oxidative stress"/>
    <property type="evidence" value="ECO:0007669"/>
    <property type="project" value="TreeGrafter"/>
</dbReference>
<keyword evidence="6 9" id="KW-0408">Iron</keyword>
<reference evidence="10 11" key="1">
    <citation type="submission" date="2020-07" db="EMBL/GenBank/DDBJ databases">
        <title>non toxigenic Corynebacterium sp. nov from a clinical source.</title>
        <authorList>
            <person name="Bernier A.-M."/>
            <person name="Bernard K."/>
        </authorList>
    </citation>
    <scope>NUCLEOTIDE SEQUENCE [LARGE SCALE GENOMIC DNA]</scope>
    <source>
        <strain evidence="11">NML 93-0612</strain>
    </source>
</reference>
<comment type="catalytic activity">
    <reaction evidence="7">
        <text>heme b + 3 reduced [NADPH--hemoprotein reductase] + 3 O2 = biliverdin IXalpha + CO + Fe(2+) + 3 oxidized [NADPH--hemoprotein reductase] + 3 H2O + H(+)</text>
        <dbReference type="Rhea" id="RHEA:21764"/>
        <dbReference type="Rhea" id="RHEA-COMP:11964"/>
        <dbReference type="Rhea" id="RHEA-COMP:11965"/>
        <dbReference type="ChEBI" id="CHEBI:15377"/>
        <dbReference type="ChEBI" id="CHEBI:15378"/>
        <dbReference type="ChEBI" id="CHEBI:15379"/>
        <dbReference type="ChEBI" id="CHEBI:17245"/>
        <dbReference type="ChEBI" id="CHEBI:29033"/>
        <dbReference type="ChEBI" id="CHEBI:57618"/>
        <dbReference type="ChEBI" id="CHEBI:57991"/>
        <dbReference type="ChEBI" id="CHEBI:58210"/>
        <dbReference type="ChEBI" id="CHEBI:60344"/>
        <dbReference type="EC" id="1.14.14.18"/>
    </reaction>
</comment>
<dbReference type="InterPro" id="IPR002051">
    <property type="entry name" value="Haem_Oase"/>
</dbReference>
<dbReference type="Gene3D" id="1.20.910.10">
    <property type="entry name" value="Heme oxygenase-like"/>
    <property type="match status" value="1"/>
</dbReference>
<dbReference type="InterPro" id="IPR016084">
    <property type="entry name" value="Haem_Oase-like_multi-hlx"/>
</dbReference>
<evidence type="ECO:0000313" key="11">
    <source>
        <dbReference type="Proteomes" id="UP000515570"/>
    </source>
</evidence>
<dbReference type="SUPFAM" id="SSF48613">
    <property type="entry name" value="Heme oxygenase-like"/>
    <property type="match status" value="1"/>
</dbReference>
<evidence type="ECO:0000256" key="3">
    <source>
        <dbReference type="ARBA" id="ARBA00022617"/>
    </source>
</evidence>
<keyword evidence="3 8" id="KW-0349">Heme</keyword>
<dbReference type="CDD" id="cd19165">
    <property type="entry name" value="HemeO"/>
    <property type="match status" value="1"/>
</dbReference>
<dbReference type="GO" id="GO:0006788">
    <property type="term" value="P:heme oxidation"/>
    <property type="evidence" value="ECO:0007669"/>
    <property type="project" value="InterPro"/>
</dbReference>
<comment type="similarity">
    <text evidence="1">Belongs to the heme oxygenase family.</text>
</comment>
<keyword evidence="11" id="KW-1185">Reference proteome</keyword>
<gene>
    <name evidence="10" type="ORF">HW450_09555</name>
</gene>
<sequence>MTVALDTPLSHEIKSVTSVAHSRAEESQFIDDLIAGRLDKVAYRNLLEQTYLFYSALECSSQALRTSPLFAELYDARLLRLPSIAKDLTALHGSARWKGGLQMLPATARYVQRLNEIGALQDPIALIAHHYVRYLGDLSGGQVIGRMMQRHYNVGSDAVNFYNFEEIEKPKPYKDSYRAKLDALVLSDEERSYLLDEAVAGFYFNSAIFKELAEV</sequence>
<evidence type="ECO:0000256" key="6">
    <source>
        <dbReference type="ARBA" id="ARBA00023004"/>
    </source>
</evidence>
<dbReference type="PROSITE" id="PS00593">
    <property type="entry name" value="HEME_OXYGENASE"/>
    <property type="match status" value="1"/>
</dbReference>
<dbReference type="GO" id="GO:0042167">
    <property type="term" value="P:heme catabolic process"/>
    <property type="evidence" value="ECO:0007669"/>
    <property type="project" value="TreeGrafter"/>
</dbReference>
<evidence type="ECO:0000256" key="8">
    <source>
        <dbReference type="PIRSR" id="PIRSR000343-1"/>
    </source>
</evidence>
<proteinExistence type="inferred from homology"/>
<dbReference type="PANTHER" id="PTHR10720:SF0">
    <property type="entry name" value="HEME OXYGENASE"/>
    <property type="match status" value="1"/>
</dbReference>
<keyword evidence="5" id="KW-0560">Oxidoreductase</keyword>
<dbReference type="AlphaFoldDB" id="A0A7G5FDA8"/>
<evidence type="ECO:0000256" key="7">
    <source>
        <dbReference type="ARBA" id="ARBA00048328"/>
    </source>
</evidence>